<sequence length="187" mass="20567">MTLIGIGVFIILGGVGTASGTSVLSSAISSSDTLAAPRKVSHPLPKGLSDNSDVLVKGMEQSELSYEPSVASRLGEDMNDDDAIQVMENPKTKRYVFNYKFHGKVLPVYVIDARISGDKYNTYLIPVKDNKIYSLMTAESVADKQIHATEYYGFSYMDMVQLHVADPYDGSVHPDQRSIGNYLVSYR</sequence>
<accession>A0A0R2LTW0</accession>
<evidence type="ECO:0000313" key="1">
    <source>
        <dbReference type="EMBL" id="KRO03371.1"/>
    </source>
</evidence>
<dbReference type="AlphaFoldDB" id="A0A0R2LTW0"/>
<name>A0A0R2LTW0_9LACO</name>
<gene>
    <name evidence="1" type="ORF">IV54_GL000277</name>
</gene>
<reference evidence="1 2" key="1">
    <citation type="journal article" date="2015" name="Genome Announc.">
        <title>Expanding the biotechnology potential of lactobacilli through comparative genomics of 213 strains and associated genera.</title>
        <authorList>
            <person name="Sun Z."/>
            <person name="Harris H.M."/>
            <person name="McCann A."/>
            <person name="Guo C."/>
            <person name="Argimon S."/>
            <person name="Zhang W."/>
            <person name="Yang X."/>
            <person name="Jeffery I.B."/>
            <person name="Cooney J.C."/>
            <person name="Kagawa T.F."/>
            <person name="Liu W."/>
            <person name="Song Y."/>
            <person name="Salvetti E."/>
            <person name="Wrobel A."/>
            <person name="Rasinkangas P."/>
            <person name="Parkhill J."/>
            <person name="Rea M.C."/>
            <person name="O'Sullivan O."/>
            <person name="Ritari J."/>
            <person name="Douillard F.P."/>
            <person name="Paul Ross R."/>
            <person name="Yang R."/>
            <person name="Briner A.E."/>
            <person name="Felis G.E."/>
            <person name="de Vos W.M."/>
            <person name="Barrangou R."/>
            <person name="Klaenhammer T.R."/>
            <person name="Caufield P.W."/>
            <person name="Cui Y."/>
            <person name="Zhang H."/>
            <person name="O'Toole P.W."/>
        </authorList>
    </citation>
    <scope>NUCLEOTIDE SEQUENCE [LARGE SCALE GENOMIC DNA]</scope>
    <source>
        <strain evidence="1 2">DSM 22467</strain>
    </source>
</reference>
<dbReference type="PATRIC" id="fig|616990.3.peg.299"/>
<evidence type="ECO:0000313" key="2">
    <source>
        <dbReference type="Proteomes" id="UP000051906"/>
    </source>
</evidence>
<keyword evidence="2" id="KW-1185">Reference proteome</keyword>
<dbReference type="Proteomes" id="UP000051906">
    <property type="component" value="Unassembled WGS sequence"/>
</dbReference>
<protein>
    <submittedName>
        <fullName evidence="1">Uncharacterized protein</fullName>
    </submittedName>
</protein>
<organism evidence="1 2">
    <name type="scientific">Levilactobacillus paucivorans</name>
    <dbReference type="NCBI Taxonomy" id="616990"/>
    <lineage>
        <taxon>Bacteria</taxon>
        <taxon>Bacillati</taxon>
        <taxon>Bacillota</taxon>
        <taxon>Bacilli</taxon>
        <taxon>Lactobacillales</taxon>
        <taxon>Lactobacillaceae</taxon>
        <taxon>Levilactobacillus</taxon>
    </lineage>
</organism>
<dbReference type="OrthoDB" id="2290381at2"/>
<proteinExistence type="predicted"/>
<dbReference type="RefSeq" id="WP_157054387.1">
    <property type="nucleotide sequence ID" value="NZ_JQCA01000098.1"/>
</dbReference>
<dbReference type="EMBL" id="JQCA01000098">
    <property type="protein sequence ID" value="KRO03371.1"/>
    <property type="molecule type" value="Genomic_DNA"/>
</dbReference>
<comment type="caution">
    <text evidence="1">The sequence shown here is derived from an EMBL/GenBank/DDBJ whole genome shotgun (WGS) entry which is preliminary data.</text>
</comment>